<name>A0AAV7IS83_COTGL</name>
<proteinExistence type="predicted"/>
<dbReference type="EMBL" id="JAHXZJ010001119">
    <property type="protein sequence ID" value="KAH0555040.1"/>
    <property type="molecule type" value="Genomic_DNA"/>
</dbReference>
<sequence>MAVGKPDSLVTNSSIERPLFRLLYTNSNGVVTQKIFVKEHYESLPTLWRAVFINPVARPFDNVSDYLLAQMDNRNSWTLKPNPSLRFNAWNVEIRIPKEWRISHSIGGHYMDSNGAITAAYNLSPSSVGTEVIQSQFGNYQNSIPEYMEVDLRLPIFLLYAEG</sequence>
<accession>A0AAV7IS83</accession>
<evidence type="ECO:0000313" key="2">
    <source>
        <dbReference type="Proteomes" id="UP000826195"/>
    </source>
</evidence>
<dbReference type="AlphaFoldDB" id="A0AAV7IS83"/>
<gene>
    <name evidence="1" type="ORF">KQX54_014882</name>
</gene>
<reference evidence="1 2" key="1">
    <citation type="journal article" date="2021" name="J. Hered.">
        <title>A chromosome-level genome assembly of the parasitoid wasp, Cotesia glomerata (Hymenoptera: Braconidae).</title>
        <authorList>
            <person name="Pinto B.J."/>
            <person name="Weis J.J."/>
            <person name="Gamble T."/>
            <person name="Ode P.J."/>
            <person name="Paul R."/>
            <person name="Zaspel J.M."/>
        </authorList>
    </citation>
    <scope>NUCLEOTIDE SEQUENCE [LARGE SCALE GENOMIC DNA]</scope>
    <source>
        <strain evidence="1">CgM1</strain>
    </source>
</reference>
<dbReference type="Proteomes" id="UP000826195">
    <property type="component" value="Unassembled WGS sequence"/>
</dbReference>
<keyword evidence="2" id="KW-1185">Reference proteome</keyword>
<protein>
    <submittedName>
        <fullName evidence="1">Uncharacterized protein</fullName>
    </submittedName>
</protein>
<comment type="caution">
    <text evidence="1">The sequence shown here is derived from an EMBL/GenBank/DDBJ whole genome shotgun (WGS) entry which is preliminary data.</text>
</comment>
<organism evidence="1 2">
    <name type="scientific">Cotesia glomerata</name>
    <name type="common">Lepidopteran parasitic wasp</name>
    <name type="synonym">Apanteles glomeratus</name>
    <dbReference type="NCBI Taxonomy" id="32391"/>
    <lineage>
        <taxon>Eukaryota</taxon>
        <taxon>Metazoa</taxon>
        <taxon>Ecdysozoa</taxon>
        <taxon>Arthropoda</taxon>
        <taxon>Hexapoda</taxon>
        <taxon>Insecta</taxon>
        <taxon>Pterygota</taxon>
        <taxon>Neoptera</taxon>
        <taxon>Endopterygota</taxon>
        <taxon>Hymenoptera</taxon>
        <taxon>Apocrita</taxon>
        <taxon>Ichneumonoidea</taxon>
        <taxon>Braconidae</taxon>
        <taxon>Microgastrinae</taxon>
        <taxon>Cotesia</taxon>
    </lineage>
</organism>
<evidence type="ECO:0000313" key="1">
    <source>
        <dbReference type="EMBL" id="KAH0555040.1"/>
    </source>
</evidence>